<dbReference type="InterPro" id="IPR003439">
    <property type="entry name" value="ABC_transporter-like_ATP-bd"/>
</dbReference>
<dbReference type="SMART" id="SM00382">
    <property type="entry name" value="AAA"/>
    <property type="match status" value="1"/>
</dbReference>
<dbReference type="SUPFAM" id="SSF90123">
    <property type="entry name" value="ABC transporter transmembrane region"/>
    <property type="match status" value="1"/>
</dbReference>
<keyword evidence="5" id="KW-0547">Nucleotide-binding</keyword>
<keyword evidence="7 9" id="KW-1133">Transmembrane helix</keyword>
<feature type="transmembrane region" description="Helical" evidence="9">
    <location>
        <begin position="259"/>
        <end position="279"/>
    </location>
</feature>
<evidence type="ECO:0000256" key="9">
    <source>
        <dbReference type="SAM" id="Phobius"/>
    </source>
</evidence>
<keyword evidence="6" id="KW-0067">ATP-binding</keyword>
<dbReference type="GO" id="GO:0015421">
    <property type="term" value="F:ABC-type oligopeptide transporter activity"/>
    <property type="evidence" value="ECO:0007669"/>
    <property type="project" value="TreeGrafter"/>
</dbReference>
<dbReference type="EMBL" id="CAFBNA010000108">
    <property type="protein sequence ID" value="CAB4941517.1"/>
    <property type="molecule type" value="Genomic_DNA"/>
</dbReference>
<dbReference type="GO" id="GO:0005524">
    <property type="term" value="F:ATP binding"/>
    <property type="evidence" value="ECO:0007669"/>
    <property type="project" value="UniProtKB-KW"/>
</dbReference>
<evidence type="ECO:0000313" key="12">
    <source>
        <dbReference type="EMBL" id="CAB4610665.1"/>
    </source>
</evidence>
<sequence>MAMRCDLGLTRNIATGGIRVNRLMRSYLLPYKKLLWAVLIFQIVAVTATMTLPTLNAMLIDNGILKGNTHYILKIGAVMLVLSLIQAVFGISSTWFGSRAGMGFGRDVRDRLFHTVTGFSTREVDNFGAPSLITRITNDVQQVQTLVVMLCTSFISAPITVVVGIFLAVREDGPLSLILVAGIPVLLLSVGTIVIRVIPQYRFMQERIDRVSRVLREQIVGMRVVRAFVREPLETERFDDANQRLTRTSILTSRYMSSMFPTVMLVMNVSSAAAVWVAAGRIQSGDMQIGALVAFLTYLVQILMAVMMATFVAVMWPRASVCAERINEVLDTESSIVTSTTPITELSGRGTLEFRNVGFCYPGAEIPVLSDISFTTRPGQTTAIIGSTGSGKTTLVNLIARLIDSTGGEILIDDVNVRDLEPETLWKRVSVVPQRPYLFSGTVRSNLLFANKDASEDDLWKALEIAQAADFVNAMSEKLDSPISQGGTNVSGGQRQRLAIARALVRKPGIYVFDDSFSALDLATDARLRTALIPVTTDAALIIVAQRVSTIKHADQIVVLDEGKCVGLGTHHELLQNCPTYAEIVESQMTAEEAA</sequence>
<dbReference type="PANTHER" id="PTHR43394:SF1">
    <property type="entry name" value="ATP-BINDING CASSETTE SUB-FAMILY B MEMBER 10, MITOCHONDRIAL"/>
    <property type="match status" value="1"/>
</dbReference>
<dbReference type="FunFam" id="3.40.50.300:FF:000854">
    <property type="entry name" value="Multidrug ABC transporter ATP-binding protein"/>
    <property type="match status" value="1"/>
</dbReference>
<feature type="domain" description="ABC transmembrane type-1" evidence="11">
    <location>
        <begin position="36"/>
        <end position="318"/>
    </location>
</feature>
<dbReference type="AlphaFoldDB" id="A0A6J7JFG9"/>
<dbReference type="Gene3D" id="1.20.1560.10">
    <property type="entry name" value="ABC transporter type 1, transmembrane domain"/>
    <property type="match status" value="1"/>
</dbReference>
<feature type="transmembrane region" description="Helical" evidence="9">
    <location>
        <begin position="175"/>
        <end position="198"/>
    </location>
</feature>
<evidence type="ECO:0000259" key="10">
    <source>
        <dbReference type="PROSITE" id="PS50893"/>
    </source>
</evidence>
<feature type="transmembrane region" description="Helical" evidence="9">
    <location>
        <begin position="291"/>
        <end position="316"/>
    </location>
</feature>
<dbReference type="InterPro" id="IPR036640">
    <property type="entry name" value="ABC1_TM_sf"/>
</dbReference>
<evidence type="ECO:0000259" key="11">
    <source>
        <dbReference type="PROSITE" id="PS50929"/>
    </source>
</evidence>
<dbReference type="PROSITE" id="PS00211">
    <property type="entry name" value="ABC_TRANSPORTER_1"/>
    <property type="match status" value="1"/>
</dbReference>
<reference evidence="13" key="1">
    <citation type="submission" date="2020-05" db="EMBL/GenBank/DDBJ databases">
        <authorList>
            <person name="Chiriac C."/>
            <person name="Salcher M."/>
            <person name="Ghai R."/>
            <person name="Kavagutti S V."/>
        </authorList>
    </citation>
    <scope>NUCLEOTIDE SEQUENCE</scope>
</reference>
<gene>
    <name evidence="12" type="ORF">UFOPK1827_01251</name>
    <name evidence="13" type="ORF">UFOPK3708_01480</name>
</gene>
<dbReference type="Gene3D" id="3.40.50.300">
    <property type="entry name" value="P-loop containing nucleotide triphosphate hydrolases"/>
    <property type="match status" value="1"/>
</dbReference>
<keyword evidence="4 9" id="KW-0812">Transmembrane</keyword>
<evidence type="ECO:0000313" key="13">
    <source>
        <dbReference type="EMBL" id="CAB4941517.1"/>
    </source>
</evidence>
<feature type="transmembrane region" description="Helical" evidence="9">
    <location>
        <begin position="71"/>
        <end position="96"/>
    </location>
</feature>
<evidence type="ECO:0000256" key="2">
    <source>
        <dbReference type="ARBA" id="ARBA00022448"/>
    </source>
</evidence>
<keyword evidence="2" id="KW-0813">Transport</keyword>
<dbReference type="InterPro" id="IPR011527">
    <property type="entry name" value="ABC1_TM_dom"/>
</dbReference>
<dbReference type="InterPro" id="IPR003593">
    <property type="entry name" value="AAA+_ATPase"/>
</dbReference>
<evidence type="ECO:0000256" key="6">
    <source>
        <dbReference type="ARBA" id="ARBA00022840"/>
    </source>
</evidence>
<accession>A0A6J7JFG9</accession>
<dbReference type="Pfam" id="PF00005">
    <property type="entry name" value="ABC_tran"/>
    <property type="match status" value="1"/>
</dbReference>
<dbReference type="GO" id="GO:0016887">
    <property type="term" value="F:ATP hydrolysis activity"/>
    <property type="evidence" value="ECO:0007669"/>
    <property type="project" value="InterPro"/>
</dbReference>
<protein>
    <submittedName>
        <fullName evidence="13">Unannotated protein</fullName>
    </submittedName>
</protein>
<organism evidence="13">
    <name type="scientific">freshwater metagenome</name>
    <dbReference type="NCBI Taxonomy" id="449393"/>
    <lineage>
        <taxon>unclassified sequences</taxon>
        <taxon>metagenomes</taxon>
        <taxon>ecological metagenomes</taxon>
    </lineage>
</organism>
<dbReference type="PROSITE" id="PS50893">
    <property type="entry name" value="ABC_TRANSPORTER_2"/>
    <property type="match status" value="1"/>
</dbReference>
<dbReference type="CDD" id="cd18548">
    <property type="entry name" value="ABC_6TM_Tm287_like"/>
    <property type="match status" value="1"/>
</dbReference>
<evidence type="ECO:0000256" key="3">
    <source>
        <dbReference type="ARBA" id="ARBA00022475"/>
    </source>
</evidence>
<keyword evidence="8 9" id="KW-0472">Membrane</keyword>
<evidence type="ECO:0000256" key="1">
    <source>
        <dbReference type="ARBA" id="ARBA00004651"/>
    </source>
</evidence>
<name>A0A6J7JFG9_9ZZZZ</name>
<dbReference type="GO" id="GO:0005886">
    <property type="term" value="C:plasma membrane"/>
    <property type="evidence" value="ECO:0007669"/>
    <property type="project" value="UniProtKB-SubCell"/>
</dbReference>
<evidence type="ECO:0000256" key="5">
    <source>
        <dbReference type="ARBA" id="ARBA00022741"/>
    </source>
</evidence>
<dbReference type="PROSITE" id="PS50929">
    <property type="entry name" value="ABC_TM1F"/>
    <property type="match status" value="1"/>
</dbReference>
<dbReference type="EMBL" id="CAEZUO010000061">
    <property type="protein sequence ID" value="CAB4610665.1"/>
    <property type="molecule type" value="Genomic_DNA"/>
</dbReference>
<evidence type="ECO:0000256" key="4">
    <source>
        <dbReference type="ARBA" id="ARBA00022692"/>
    </source>
</evidence>
<feature type="domain" description="ABC transporter" evidence="10">
    <location>
        <begin position="352"/>
        <end position="587"/>
    </location>
</feature>
<keyword evidence="3" id="KW-1003">Cell membrane</keyword>
<dbReference type="PANTHER" id="PTHR43394">
    <property type="entry name" value="ATP-DEPENDENT PERMEASE MDL1, MITOCHONDRIAL"/>
    <property type="match status" value="1"/>
</dbReference>
<feature type="transmembrane region" description="Helical" evidence="9">
    <location>
        <begin position="145"/>
        <end position="169"/>
    </location>
</feature>
<evidence type="ECO:0000256" key="7">
    <source>
        <dbReference type="ARBA" id="ARBA00022989"/>
    </source>
</evidence>
<dbReference type="InterPro" id="IPR039421">
    <property type="entry name" value="Type_1_exporter"/>
</dbReference>
<dbReference type="SUPFAM" id="SSF52540">
    <property type="entry name" value="P-loop containing nucleoside triphosphate hydrolases"/>
    <property type="match status" value="1"/>
</dbReference>
<dbReference type="Pfam" id="PF00664">
    <property type="entry name" value="ABC_membrane"/>
    <property type="match status" value="1"/>
</dbReference>
<comment type="subcellular location">
    <subcellularLocation>
        <location evidence="1">Cell membrane</location>
        <topology evidence="1">Multi-pass membrane protein</topology>
    </subcellularLocation>
</comment>
<dbReference type="InterPro" id="IPR027417">
    <property type="entry name" value="P-loop_NTPase"/>
</dbReference>
<proteinExistence type="predicted"/>
<feature type="transmembrane region" description="Helical" evidence="9">
    <location>
        <begin position="34"/>
        <end position="59"/>
    </location>
</feature>
<evidence type="ECO:0000256" key="8">
    <source>
        <dbReference type="ARBA" id="ARBA00023136"/>
    </source>
</evidence>
<dbReference type="InterPro" id="IPR017871">
    <property type="entry name" value="ABC_transporter-like_CS"/>
</dbReference>